<reference evidence="2 3" key="1">
    <citation type="submission" date="2014-08" db="EMBL/GenBank/DDBJ databases">
        <title>Complete genome sequence of Corynebacterium deserti GIMN1.010 (=DSM 45689), isolated from desert sand in western China.</title>
        <authorList>
            <person name="Ruckert C."/>
            <person name="Albersmeier A."/>
            <person name="Kalinowski J."/>
        </authorList>
    </citation>
    <scope>NUCLEOTIDE SEQUENCE [LARGE SCALE GENOMIC DNA]</scope>
    <source>
        <strain evidence="2 3">GIMN1.010</strain>
    </source>
</reference>
<dbReference type="KEGG" id="cdx:CDES_13920"/>
<evidence type="ECO:0000313" key="3">
    <source>
        <dbReference type="Proteomes" id="UP000068067"/>
    </source>
</evidence>
<dbReference type="PATRIC" id="fig|931089.4.peg.2815"/>
<protein>
    <recommendedName>
        <fullName evidence="4">DUF1304 domain-containing protein</fullName>
    </recommendedName>
</protein>
<keyword evidence="1" id="KW-0472">Membrane</keyword>
<feature type="transmembrane region" description="Helical" evidence="1">
    <location>
        <begin position="83"/>
        <end position="106"/>
    </location>
</feature>
<accession>A0A0M3QAA2</accession>
<feature type="transmembrane region" description="Helical" evidence="1">
    <location>
        <begin position="113"/>
        <end position="133"/>
    </location>
</feature>
<organism evidence="2 3">
    <name type="scientific">Corynebacterium deserti GIMN1.010</name>
    <dbReference type="NCBI Taxonomy" id="931089"/>
    <lineage>
        <taxon>Bacteria</taxon>
        <taxon>Bacillati</taxon>
        <taxon>Actinomycetota</taxon>
        <taxon>Actinomycetes</taxon>
        <taxon>Mycobacteriales</taxon>
        <taxon>Corynebacteriaceae</taxon>
        <taxon>Corynebacterium</taxon>
    </lineage>
</organism>
<dbReference type="PANTHER" id="PTHR38446">
    <property type="entry name" value="BLL0914 PROTEIN"/>
    <property type="match status" value="1"/>
</dbReference>
<dbReference type="AlphaFoldDB" id="A0A0M3QAA2"/>
<dbReference type="Pfam" id="PF06993">
    <property type="entry name" value="DUF1304"/>
    <property type="match status" value="1"/>
</dbReference>
<gene>
    <name evidence="2" type="ORF">CDES_13920</name>
</gene>
<sequence>MIIIIGAVFALLAALLHVFIFYMESFAWTSKRAQGVFGITAQEAENTKEMAYNQGFYNLFLALIAGTGAVFLLNGAAGEGFSSVGVALSLAGTGSMLAAAAVLALSSPDKRAAAFKQGAFPLLAVVLILLGVLV</sequence>
<dbReference type="Proteomes" id="UP000068067">
    <property type="component" value="Chromosome"/>
</dbReference>
<feature type="transmembrane region" description="Helical" evidence="1">
    <location>
        <begin position="6"/>
        <end position="23"/>
    </location>
</feature>
<feature type="transmembrane region" description="Helical" evidence="1">
    <location>
        <begin position="56"/>
        <end position="77"/>
    </location>
</feature>
<keyword evidence="1" id="KW-1133">Transmembrane helix</keyword>
<dbReference type="STRING" id="931089.CDES_13920"/>
<evidence type="ECO:0008006" key="4">
    <source>
        <dbReference type="Google" id="ProtNLM"/>
    </source>
</evidence>
<keyword evidence="3" id="KW-1185">Reference proteome</keyword>
<keyword evidence="1" id="KW-0812">Transmembrane</keyword>
<evidence type="ECO:0000313" key="2">
    <source>
        <dbReference type="EMBL" id="ALC07109.1"/>
    </source>
</evidence>
<evidence type="ECO:0000256" key="1">
    <source>
        <dbReference type="SAM" id="Phobius"/>
    </source>
</evidence>
<dbReference type="InterPro" id="IPR009732">
    <property type="entry name" value="DUF1304"/>
</dbReference>
<proteinExistence type="predicted"/>
<dbReference type="EMBL" id="CP009220">
    <property type="protein sequence ID" value="ALC07109.1"/>
    <property type="molecule type" value="Genomic_DNA"/>
</dbReference>
<dbReference type="PANTHER" id="PTHR38446:SF1">
    <property type="entry name" value="BLL0914 PROTEIN"/>
    <property type="match status" value="1"/>
</dbReference>
<name>A0A0M3QAA2_9CORY</name>